<dbReference type="InterPro" id="IPR032675">
    <property type="entry name" value="LRR_dom_sf"/>
</dbReference>
<dbReference type="PANTHER" id="PTHR45712">
    <property type="entry name" value="AGAP008170-PA"/>
    <property type="match status" value="1"/>
</dbReference>
<evidence type="ECO:0000313" key="4">
    <source>
        <dbReference type="Proteomes" id="UP001652740"/>
    </source>
</evidence>
<gene>
    <name evidence="5" type="primary">LOC113516584</name>
</gene>
<dbReference type="InterPro" id="IPR001611">
    <property type="entry name" value="Leu-rich_rpt"/>
</dbReference>
<sequence>MRNIRLCLFDVTIWVLVVYLTLHLPTIEMRVDDLEQPAPRQHQPPASTQKPEPANQSNLNLGKCFHMPRSQCPPERGTCAKVSAASVFCCDLDSVSLKEALSNTMTQNTTHLHVLNATIDELDVSQAVFRRLVSMALTDGDIGKIVGQFPKYSSLACLNISNNNLTSSKLQPSIQRPFAYLFNLRVLDASGNNLTEFPLSLVHSNRNISVDLSGNKYLPCKHFQKAMYETNNSSLVTFLNYNQTYCALDLEFNWFKDVQIVQIDHLRVQKELNASCRRMEPENINCTCILERLELVGEEVINLVAVDCSQRHLKNMPTNLPPNTVKLNVSYNNITSLEAVGDDPTYEHLRQLIVDYNDIVNIVELEGTKFIDNFMLFSIVHNKLKTIHTYVLWNRFDTKGPTFLIAGNRIHCDCNTEKMLKPWLQENFKNIPDYKGLECEDNMGPVVELIESRVCHTPRDWTDYIYYIIGLEVLVLVLLISKVSYDYWVFKTAGYLPWPANKMPRLPCDWLCE</sequence>
<feature type="transmembrane region" description="Helical" evidence="3">
    <location>
        <begin position="7"/>
        <end position="24"/>
    </location>
</feature>
<dbReference type="SUPFAM" id="SSF52058">
    <property type="entry name" value="L domain-like"/>
    <property type="match status" value="1"/>
</dbReference>
<dbReference type="Proteomes" id="UP001652740">
    <property type="component" value="Unplaced"/>
</dbReference>
<accession>A0ABM3MPZ2</accession>
<dbReference type="Pfam" id="PF00560">
    <property type="entry name" value="LRR_1"/>
    <property type="match status" value="1"/>
</dbReference>
<dbReference type="InterPro" id="IPR050333">
    <property type="entry name" value="SLRP"/>
</dbReference>
<dbReference type="Gene3D" id="3.80.10.10">
    <property type="entry name" value="Ribonuclease Inhibitor"/>
    <property type="match status" value="2"/>
</dbReference>
<keyword evidence="2" id="KW-0677">Repeat</keyword>
<evidence type="ECO:0000256" key="1">
    <source>
        <dbReference type="ARBA" id="ARBA00022614"/>
    </source>
</evidence>
<proteinExistence type="predicted"/>
<keyword evidence="4" id="KW-1185">Reference proteome</keyword>
<evidence type="ECO:0000256" key="2">
    <source>
        <dbReference type="ARBA" id="ARBA00022737"/>
    </source>
</evidence>
<organism evidence="4 5">
    <name type="scientific">Galleria mellonella</name>
    <name type="common">Greater wax moth</name>
    <dbReference type="NCBI Taxonomy" id="7137"/>
    <lineage>
        <taxon>Eukaryota</taxon>
        <taxon>Metazoa</taxon>
        <taxon>Ecdysozoa</taxon>
        <taxon>Arthropoda</taxon>
        <taxon>Hexapoda</taxon>
        <taxon>Insecta</taxon>
        <taxon>Pterygota</taxon>
        <taxon>Neoptera</taxon>
        <taxon>Endopterygota</taxon>
        <taxon>Lepidoptera</taxon>
        <taxon>Glossata</taxon>
        <taxon>Ditrysia</taxon>
        <taxon>Pyraloidea</taxon>
        <taxon>Pyralidae</taxon>
        <taxon>Galleriinae</taxon>
        <taxon>Galleria</taxon>
    </lineage>
</organism>
<evidence type="ECO:0000313" key="5">
    <source>
        <dbReference type="RefSeq" id="XP_052753442.1"/>
    </source>
</evidence>
<dbReference type="GeneID" id="113516584"/>
<reference evidence="5" key="1">
    <citation type="submission" date="2025-08" db="UniProtKB">
        <authorList>
            <consortium name="RefSeq"/>
        </authorList>
    </citation>
    <scope>IDENTIFICATION</scope>
    <source>
        <tissue evidence="5">Whole larvae</tissue>
    </source>
</reference>
<keyword evidence="3" id="KW-1133">Transmembrane helix</keyword>
<dbReference type="RefSeq" id="XP_052753442.1">
    <property type="nucleotide sequence ID" value="XM_052897482.1"/>
</dbReference>
<keyword evidence="3" id="KW-0472">Membrane</keyword>
<evidence type="ECO:0000256" key="3">
    <source>
        <dbReference type="SAM" id="Phobius"/>
    </source>
</evidence>
<protein>
    <submittedName>
        <fullName evidence="5">Protein halfway</fullName>
    </submittedName>
</protein>
<name>A0ABM3MPZ2_GALME</name>
<keyword evidence="1" id="KW-0433">Leucine-rich repeat</keyword>
<dbReference type="PANTHER" id="PTHR45712:SF22">
    <property type="entry name" value="INSULIN-LIKE GROWTH FACTOR-BINDING PROTEIN COMPLEX ACID LABILE SUBUNIT"/>
    <property type="match status" value="1"/>
</dbReference>
<keyword evidence="3" id="KW-0812">Transmembrane</keyword>